<keyword evidence="6" id="KW-1185">Reference proteome</keyword>
<feature type="compositionally biased region" description="Basic and acidic residues" evidence="1">
    <location>
        <begin position="689"/>
        <end position="699"/>
    </location>
</feature>
<protein>
    <submittedName>
        <fullName evidence="5">Right-handed parallel beta-helix repeat-containing protein</fullName>
    </submittedName>
</protein>
<reference evidence="5" key="1">
    <citation type="submission" date="2021-03" db="EMBL/GenBank/DDBJ databases">
        <title>Pengzhenrongella sicca gen. nov., sp. nov., a new member of suborder Micrococcineae isolated from High-Arctic tundra soil.</title>
        <authorList>
            <person name="Peng F."/>
        </authorList>
    </citation>
    <scope>NUCLEOTIDE SEQUENCE</scope>
    <source>
        <strain evidence="5">LRZ-2</strain>
    </source>
</reference>
<keyword evidence="2" id="KW-0812">Transmembrane</keyword>
<feature type="domain" description="Right handed beta helix" evidence="4">
    <location>
        <begin position="392"/>
        <end position="542"/>
    </location>
</feature>
<dbReference type="SMART" id="SM00710">
    <property type="entry name" value="PbH1"/>
    <property type="match status" value="8"/>
</dbReference>
<evidence type="ECO:0000256" key="3">
    <source>
        <dbReference type="SAM" id="SignalP"/>
    </source>
</evidence>
<dbReference type="EMBL" id="CP071868">
    <property type="protein sequence ID" value="QTE29047.1"/>
    <property type="molecule type" value="Genomic_DNA"/>
</dbReference>
<evidence type="ECO:0000313" key="6">
    <source>
        <dbReference type="Proteomes" id="UP000663937"/>
    </source>
</evidence>
<keyword evidence="3" id="KW-0732">Signal</keyword>
<dbReference type="InterPro" id="IPR011050">
    <property type="entry name" value="Pectin_lyase_fold/virulence"/>
</dbReference>
<dbReference type="KEGG" id="psic:J4E96_17350"/>
<feature type="compositionally biased region" description="Gly residues" evidence="1">
    <location>
        <begin position="667"/>
        <end position="683"/>
    </location>
</feature>
<evidence type="ECO:0000256" key="2">
    <source>
        <dbReference type="SAM" id="Phobius"/>
    </source>
</evidence>
<dbReference type="InterPro" id="IPR012334">
    <property type="entry name" value="Pectin_lyas_fold"/>
</dbReference>
<keyword evidence="2" id="KW-1133">Transmembrane helix</keyword>
<feature type="region of interest" description="Disordered" evidence="1">
    <location>
        <begin position="667"/>
        <end position="699"/>
    </location>
</feature>
<dbReference type="InterPro" id="IPR006626">
    <property type="entry name" value="PbH1"/>
</dbReference>
<proteinExistence type="predicted"/>
<name>A0A8A4ZEX7_9MICO</name>
<dbReference type="RefSeq" id="WP_227423312.1">
    <property type="nucleotide sequence ID" value="NZ_CP071868.1"/>
</dbReference>
<keyword evidence="2" id="KW-0472">Membrane</keyword>
<evidence type="ECO:0000259" key="4">
    <source>
        <dbReference type="Pfam" id="PF13229"/>
    </source>
</evidence>
<feature type="transmembrane region" description="Helical" evidence="2">
    <location>
        <begin position="606"/>
        <end position="626"/>
    </location>
</feature>
<feature type="signal peptide" evidence="3">
    <location>
        <begin position="1"/>
        <end position="35"/>
    </location>
</feature>
<evidence type="ECO:0000313" key="5">
    <source>
        <dbReference type="EMBL" id="QTE29047.1"/>
    </source>
</evidence>
<gene>
    <name evidence="5" type="ORF">J4E96_17350</name>
</gene>
<dbReference type="Pfam" id="PF13229">
    <property type="entry name" value="Beta_helix"/>
    <property type="match status" value="1"/>
</dbReference>
<dbReference type="InterPro" id="IPR039448">
    <property type="entry name" value="Beta_helix"/>
</dbReference>
<dbReference type="SUPFAM" id="SSF51126">
    <property type="entry name" value="Pectin lyase-like"/>
    <property type="match status" value="1"/>
</dbReference>
<organism evidence="5 6">
    <name type="scientific">Pengzhenrongella sicca</name>
    <dbReference type="NCBI Taxonomy" id="2819238"/>
    <lineage>
        <taxon>Bacteria</taxon>
        <taxon>Bacillati</taxon>
        <taxon>Actinomycetota</taxon>
        <taxon>Actinomycetes</taxon>
        <taxon>Micrococcales</taxon>
        <taxon>Pengzhenrongella</taxon>
    </lineage>
</organism>
<sequence>MSARRVRPARGLAAAALVGASLVAAAVAGAGPAQASDLDLADPEGSGVATEYPGNPRTEPSLVADEEERLSQVRTVASMIRWRGLDVDGSYRLSTGSTYTLVLTKRDAPYGVAELLALAPQTFVRDLDGAYLLSENIVIQPGAVLDLGSAGPLEIRMASDAARFVSIVNLGGELNLRGTSAAPVTVTSWDRDAGAPDLKTDDGRAYVRSVGGRVDLAGVTFSDLGFWSGRTGGVALTGSDLPSAGVLDKFGRELKDAVDTKDSAADTAVDGAAAGAAGEVPDTTGTAADRRRAAAAEAKAAEATATAGGIDALLPAGVLPVPEADLEDPEYSYVSAKIADTVFSRNAFGLFVSSANGINIATSTIEDSLIDGLVMHRFVVNASVAQTVSRGNAGDGIILARATTGIMLSEVQSLDNGGSGIVVRGEPLADGPNATGMPVGDYGNNTIANSVANDNLRYGIEIVGGRNINVNGNDVNRNSMGIVVRDGAREVTLVGNQLEANAVHGIAIRDGVTESTASGNVVTGGPDGVYLRDSSAVIERNTLSALTSHAITLVGLVPATSVTENTLSGRGPSVIDRKRSDGAVVEGNDSDGWESTKPFWTMVRNGLQPLTVMWILLALLVVGTAVKGSRRRSDRLHPYLAQRTMGEIVAAPVEVVRVRELDLSVAAGGGSGNGSGGGGGGVLVGPPRHAADRDGRVAP</sequence>
<dbReference type="Gene3D" id="2.160.20.10">
    <property type="entry name" value="Single-stranded right-handed beta-helix, Pectin lyase-like"/>
    <property type="match status" value="2"/>
</dbReference>
<evidence type="ECO:0000256" key="1">
    <source>
        <dbReference type="SAM" id="MobiDB-lite"/>
    </source>
</evidence>
<dbReference type="Proteomes" id="UP000663937">
    <property type="component" value="Chromosome"/>
</dbReference>
<feature type="region of interest" description="Disordered" evidence="1">
    <location>
        <begin position="35"/>
        <end position="60"/>
    </location>
</feature>
<accession>A0A8A4ZEX7</accession>
<dbReference type="AlphaFoldDB" id="A0A8A4ZEX7"/>
<feature type="chain" id="PRO_5035295028" evidence="3">
    <location>
        <begin position="36"/>
        <end position="699"/>
    </location>
</feature>